<evidence type="ECO:0000256" key="1">
    <source>
        <dbReference type="SAM" id="Phobius"/>
    </source>
</evidence>
<reference evidence="3" key="2">
    <citation type="submission" date="2020-09" db="EMBL/GenBank/DDBJ databases">
        <authorList>
            <person name="Sun Q."/>
            <person name="Ohkuma M."/>
        </authorList>
    </citation>
    <scope>NUCLEOTIDE SEQUENCE</scope>
    <source>
        <strain evidence="3">JCM 19831</strain>
    </source>
</reference>
<evidence type="ECO:0000313" key="3">
    <source>
        <dbReference type="EMBL" id="GGM17369.1"/>
    </source>
</evidence>
<dbReference type="EMBL" id="BMPI01000007">
    <property type="protein sequence ID" value="GGM17369.1"/>
    <property type="molecule type" value="Genomic_DNA"/>
</dbReference>
<sequence length="521" mass="53009">MNLVVRLCGLIVLALGTAATVAGLALPWTMSGGLHPDLTTIAGIAFLGPLLGLLCLAYARHDPRRFRLVAAVAGVAAVAALLVAVGLARLVSPSAGVAVGGPLAVVGSALAVLGWLLLLVAGPGRITFAGRRSWLAAALTVALALLASFVGIDWAREGRFVDATTAGARPAGPAPAWPLQLAGVQLVGVHEDLVILRGADGIRAVWLGSGTTAWQYLRSDLPSSTAGLVDGAVVVVFGTDDGILVTALDAGSGAERFSRRFESGKMATVRAAGRIAVLSNLGIGAGDLLGIDARDGALRWRWTPERNGGPCDVTDLASTSETVAVAMRCRATGVDDMAVGLTADGGAERWSWHAIQRTNPELRVFAVGAGFVTVTGVPHRATYMDAVTGSVGARHDAAGALALAAGTTVLYAEPSADRPHLAAVDARTGGVKWDVALPGLGGHQPLTGAADDGQAHLLWRSPDGALRLLTVTTENGAIPSAARTISCPAKCPDTTAVAAGSGHTAVTVRDEKATTLYLTVP</sequence>
<accession>A0A917TC43</accession>
<name>A0A917TC43_9ACTN</name>
<dbReference type="InterPro" id="IPR002372">
    <property type="entry name" value="PQQ_rpt_dom"/>
</dbReference>
<dbReference type="Proteomes" id="UP000642070">
    <property type="component" value="Unassembled WGS sequence"/>
</dbReference>
<proteinExistence type="predicted"/>
<feature type="transmembrane region" description="Helical" evidence="1">
    <location>
        <begin position="103"/>
        <end position="122"/>
    </location>
</feature>
<dbReference type="InterPro" id="IPR015943">
    <property type="entry name" value="WD40/YVTN_repeat-like_dom_sf"/>
</dbReference>
<keyword evidence="1" id="KW-0812">Transmembrane</keyword>
<dbReference type="InterPro" id="IPR011047">
    <property type="entry name" value="Quinoprotein_ADH-like_sf"/>
</dbReference>
<dbReference type="Gene3D" id="2.130.10.10">
    <property type="entry name" value="YVTN repeat-like/Quinoprotein amine dehydrogenase"/>
    <property type="match status" value="1"/>
</dbReference>
<reference evidence="3" key="1">
    <citation type="journal article" date="2014" name="Int. J. Syst. Evol. Microbiol.">
        <title>Complete genome sequence of Corynebacterium casei LMG S-19264T (=DSM 44701T), isolated from a smear-ripened cheese.</title>
        <authorList>
            <consortium name="US DOE Joint Genome Institute (JGI-PGF)"/>
            <person name="Walter F."/>
            <person name="Albersmeier A."/>
            <person name="Kalinowski J."/>
            <person name="Ruckert C."/>
        </authorList>
    </citation>
    <scope>NUCLEOTIDE SEQUENCE</scope>
    <source>
        <strain evidence="3">JCM 19831</strain>
    </source>
</reference>
<evidence type="ECO:0000313" key="4">
    <source>
        <dbReference type="Proteomes" id="UP000642070"/>
    </source>
</evidence>
<feature type="domain" description="Pyrrolo-quinoline quinone repeat" evidence="2">
    <location>
        <begin position="202"/>
        <end position="351"/>
    </location>
</feature>
<protein>
    <recommendedName>
        <fullName evidence="2">Pyrrolo-quinoline quinone repeat domain-containing protein</fullName>
    </recommendedName>
</protein>
<keyword evidence="4" id="KW-1185">Reference proteome</keyword>
<dbReference type="RefSeq" id="WP_190249297.1">
    <property type="nucleotide sequence ID" value="NZ_BMPI01000007.1"/>
</dbReference>
<feature type="transmembrane region" description="Helical" evidence="1">
    <location>
        <begin position="66"/>
        <end position="91"/>
    </location>
</feature>
<evidence type="ECO:0000259" key="2">
    <source>
        <dbReference type="Pfam" id="PF13360"/>
    </source>
</evidence>
<dbReference type="Pfam" id="PF13360">
    <property type="entry name" value="PQQ_2"/>
    <property type="match status" value="1"/>
</dbReference>
<feature type="transmembrane region" description="Helical" evidence="1">
    <location>
        <begin position="39"/>
        <end position="59"/>
    </location>
</feature>
<dbReference type="AlphaFoldDB" id="A0A917TC43"/>
<keyword evidence="1" id="KW-1133">Transmembrane helix</keyword>
<gene>
    <name evidence="3" type="ORF">GCM10007977_018220</name>
</gene>
<feature type="transmembrane region" description="Helical" evidence="1">
    <location>
        <begin position="134"/>
        <end position="155"/>
    </location>
</feature>
<comment type="caution">
    <text evidence="3">The sequence shown here is derived from an EMBL/GenBank/DDBJ whole genome shotgun (WGS) entry which is preliminary data.</text>
</comment>
<keyword evidence="1" id="KW-0472">Membrane</keyword>
<dbReference type="SUPFAM" id="SSF50998">
    <property type="entry name" value="Quinoprotein alcohol dehydrogenase-like"/>
    <property type="match status" value="1"/>
</dbReference>
<organism evidence="3 4">
    <name type="scientific">Dactylosporangium sucinum</name>
    <dbReference type="NCBI Taxonomy" id="1424081"/>
    <lineage>
        <taxon>Bacteria</taxon>
        <taxon>Bacillati</taxon>
        <taxon>Actinomycetota</taxon>
        <taxon>Actinomycetes</taxon>
        <taxon>Micromonosporales</taxon>
        <taxon>Micromonosporaceae</taxon>
        <taxon>Dactylosporangium</taxon>
    </lineage>
</organism>